<dbReference type="Pfam" id="PF00320">
    <property type="entry name" value="GATA"/>
    <property type="match status" value="1"/>
</dbReference>
<evidence type="ECO:0000256" key="6">
    <source>
        <dbReference type="ARBA" id="ARBA00023015"/>
    </source>
</evidence>
<comment type="similarity">
    <text evidence="2">Belongs to the type IV zinc-finger family. Class A subfamily.</text>
</comment>
<dbReference type="GO" id="GO:0006355">
    <property type="term" value="P:regulation of DNA-templated transcription"/>
    <property type="evidence" value="ECO:0007669"/>
    <property type="project" value="InterPro"/>
</dbReference>
<evidence type="ECO:0000256" key="5">
    <source>
        <dbReference type="ARBA" id="ARBA00022833"/>
    </source>
</evidence>
<keyword evidence="10" id="KW-0539">Nucleus</keyword>
<keyword evidence="8" id="KW-0010">Activator</keyword>
<dbReference type="Gene3D" id="3.30.50.10">
    <property type="entry name" value="Erythroid Transcription Factor GATA-1, subunit A"/>
    <property type="match status" value="1"/>
</dbReference>
<keyword evidence="7" id="KW-0238">DNA-binding</keyword>
<dbReference type="GO" id="GO:0005634">
    <property type="term" value="C:nucleus"/>
    <property type="evidence" value="ECO:0007669"/>
    <property type="project" value="UniProtKB-SubCell"/>
</dbReference>
<dbReference type="PANTHER" id="PTHR45658:SF18">
    <property type="entry name" value="PROTEIN GAT2"/>
    <property type="match status" value="1"/>
</dbReference>
<evidence type="ECO:0000256" key="7">
    <source>
        <dbReference type="ARBA" id="ARBA00023125"/>
    </source>
</evidence>
<comment type="caution">
    <text evidence="14">The sequence shown here is derived from an EMBL/GenBank/DDBJ whole genome shotgun (WGS) entry which is preliminary data.</text>
</comment>
<dbReference type="InterPro" id="IPR013088">
    <property type="entry name" value="Znf_NHR/GATA"/>
</dbReference>
<keyword evidence="15" id="KW-1185">Reference proteome</keyword>
<keyword evidence="6" id="KW-0805">Transcription regulation</keyword>
<dbReference type="CDD" id="cd00202">
    <property type="entry name" value="ZnF_GATA"/>
    <property type="match status" value="1"/>
</dbReference>
<name>A0AAE1JPD3_9FABA</name>
<protein>
    <recommendedName>
        <fullName evidence="13">GATA-type domain-containing protein</fullName>
    </recommendedName>
</protein>
<comment type="subcellular location">
    <subcellularLocation>
        <location evidence="1">Nucleus</location>
    </subcellularLocation>
</comment>
<feature type="domain" description="GATA-type" evidence="13">
    <location>
        <begin position="121"/>
        <end position="154"/>
    </location>
</feature>
<dbReference type="SMART" id="SM00401">
    <property type="entry name" value="ZnF_GATA"/>
    <property type="match status" value="1"/>
</dbReference>
<dbReference type="AlphaFoldDB" id="A0AAE1JPD3"/>
<keyword evidence="5" id="KW-0862">Zinc</keyword>
<reference evidence="14" key="1">
    <citation type="submission" date="2023-10" db="EMBL/GenBank/DDBJ databases">
        <title>Chromosome-level genome of the transformable northern wattle, Acacia crassicarpa.</title>
        <authorList>
            <person name="Massaro I."/>
            <person name="Sinha N.R."/>
            <person name="Poethig S."/>
            <person name="Leichty A.R."/>
        </authorList>
    </citation>
    <scope>NUCLEOTIDE SEQUENCE</scope>
    <source>
        <strain evidence="14">Acra3RX</strain>
        <tissue evidence="14">Leaf</tissue>
    </source>
</reference>
<dbReference type="InterPro" id="IPR051140">
    <property type="entry name" value="GATA_TF"/>
</dbReference>
<accession>A0AAE1JPD3</accession>
<dbReference type="SUPFAM" id="SSF57716">
    <property type="entry name" value="Glucocorticoid receptor-like (DNA-binding domain)"/>
    <property type="match status" value="1"/>
</dbReference>
<evidence type="ECO:0000256" key="11">
    <source>
        <dbReference type="ARBA" id="ARBA00055020"/>
    </source>
</evidence>
<dbReference type="GO" id="GO:0043565">
    <property type="term" value="F:sequence-specific DNA binding"/>
    <property type="evidence" value="ECO:0007669"/>
    <property type="project" value="InterPro"/>
</dbReference>
<comment type="function">
    <text evidence="11">Transcriptional activator that specifically binds 5'-GATA-3' or 5'-GAT-3' motifs within gene promoters. May be involved in the regulation of some light-responsive genes.</text>
</comment>
<dbReference type="GO" id="GO:0030154">
    <property type="term" value="P:cell differentiation"/>
    <property type="evidence" value="ECO:0007669"/>
    <property type="project" value="TreeGrafter"/>
</dbReference>
<evidence type="ECO:0000256" key="1">
    <source>
        <dbReference type="ARBA" id="ARBA00004123"/>
    </source>
</evidence>
<evidence type="ECO:0000313" key="14">
    <source>
        <dbReference type="EMBL" id="KAK4256819.1"/>
    </source>
</evidence>
<evidence type="ECO:0000256" key="12">
    <source>
        <dbReference type="PROSITE-ProRule" id="PRU00094"/>
    </source>
</evidence>
<dbReference type="GO" id="GO:0008270">
    <property type="term" value="F:zinc ion binding"/>
    <property type="evidence" value="ECO:0007669"/>
    <property type="project" value="UniProtKB-KW"/>
</dbReference>
<evidence type="ECO:0000256" key="8">
    <source>
        <dbReference type="ARBA" id="ARBA00023159"/>
    </source>
</evidence>
<evidence type="ECO:0000313" key="15">
    <source>
        <dbReference type="Proteomes" id="UP001293593"/>
    </source>
</evidence>
<evidence type="ECO:0000256" key="10">
    <source>
        <dbReference type="ARBA" id="ARBA00023242"/>
    </source>
</evidence>
<keyword evidence="9" id="KW-0804">Transcription</keyword>
<dbReference type="InterPro" id="IPR000679">
    <property type="entry name" value="Znf_GATA"/>
</dbReference>
<dbReference type="EMBL" id="JAWXYG010000012">
    <property type="protein sequence ID" value="KAK4256819.1"/>
    <property type="molecule type" value="Genomic_DNA"/>
</dbReference>
<dbReference type="PROSITE" id="PS50114">
    <property type="entry name" value="GATA_ZN_FINGER_2"/>
    <property type="match status" value="1"/>
</dbReference>
<organism evidence="14 15">
    <name type="scientific">Acacia crassicarpa</name>
    <name type="common">northern wattle</name>
    <dbReference type="NCBI Taxonomy" id="499986"/>
    <lineage>
        <taxon>Eukaryota</taxon>
        <taxon>Viridiplantae</taxon>
        <taxon>Streptophyta</taxon>
        <taxon>Embryophyta</taxon>
        <taxon>Tracheophyta</taxon>
        <taxon>Spermatophyta</taxon>
        <taxon>Magnoliopsida</taxon>
        <taxon>eudicotyledons</taxon>
        <taxon>Gunneridae</taxon>
        <taxon>Pentapetalae</taxon>
        <taxon>rosids</taxon>
        <taxon>fabids</taxon>
        <taxon>Fabales</taxon>
        <taxon>Fabaceae</taxon>
        <taxon>Caesalpinioideae</taxon>
        <taxon>mimosoid clade</taxon>
        <taxon>Acacieae</taxon>
        <taxon>Acacia</taxon>
    </lineage>
</organism>
<proteinExistence type="inferred from homology"/>
<dbReference type="Proteomes" id="UP001293593">
    <property type="component" value="Unassembled WGS sequence"/>
</dbReference>
<keyword evidence="3" id="KW-0479">Metal-binding</keyword>
<dbReference type="PANTHER" id="PTHR45658">
    <property type="entry name" value="GATA TRANSCRIPTION FACTOR"/>
    <property type="match status" value="1"/>
</dbReference>
<evidence type="ECO:0000259" key="13">
    <source>
        <dbReference type="PROSITE" id="PS50114"/>
    </source>
</evidence>
<gene>
    <name evidence="14" type="ORF">QN277_006495</name>
</gene>
<sequence>MVVDDDCFDLHDLESGDFVLPGFDDEFSESQLWVPPYSLEDLTSLDDLPCEWLQEFPNDFISSNQTASDEPRSAEMIRQRTNETMNVMNDDWLGMSKDTTNGFTKKKCRTMKARARRSAVVIERKKCSHCKTEETPQWRYGPDGPKTLCNACGVRFNSGRLLPEYRPAASPTFDEDRHSNWHRKIMTKRRRHC</sequence>
<evidence type="ECO:0000256" key="3">
    <source>
        <dbReference type="ARBA" id="ARBA00022723"/>
    </source>
</evidence>
<keyword evidence="4 12" id="KW-0863">Zinc-finger</keyword>
<evidence type="ECO:0000256" key="2">
    <source>
        <dbReference type="ARBA" id="ARBA00005694"/>
    </source>
</evidence>
<dbReference type="FunFam" id="3.30.50.10:FF:000025">
    <property type="entry name" value="GATA transcription factor"/>
    <property type="match status" value="1"/>
</dbReference>
<evidence type="ECO:0000256" key="4">
    <source>
        <dbReference type="ARBA" id="ARBA00022771"/>
    </source>
</evidence>
<evidence type="ECO:0000256" key="9">
    <source>
        <dbReference type="ARBA" id="ARBA00023163"/>
    </source>
</evidence>